<feature type="compositionally biased region" description="Polar residues" evidence="1">
    <location>
        <begin position="12"/>
        <end position="42"/>
    </location>
</feature>
<keyword evidence="3" id="KW-1185">Reference proteome</keyword>
<reference evidence="3" key="2">
    <citation type="journal article" date="2018" name="Plant J.">
        <title>The Sorghum bicolor reference genome: improved assembly, gene annotations, a transcriptome atlas, and signatures of genome organization.</title>
        <authorList>
            <person name="McCormick R.F."/>
            <person name="Truong S.K."/>
            <person name="Sreedasyam A."/>
            <person name="Jenkins J."/>
            <person name="Shu S."/>
            <person name="Sims D."/>
            <person name="Kennedy M."/>
            <person name="Amirebrahimi M."/>
            <person name="Weers B.D."/>
            <person name="McKinley B."/>
            <person name="Mattison A."/>
            <person name="Morishige D.T."/>
            <person name="Grimwood J."/>
            <person name="Schmutz J."/>
            <person name="Mullet J.E."/>
        </authorList>
    </citation>
    <scope>NUCLEOTIDE SEQUENCE [LARGE SCALE GENOMIC DNA]</scope>
    <source>
        <strain evidence="3">cv. BTx623</strain>
    </source>
</reference>
<proteinExistence type="predicted"/>
<sequence length="90" mass="10128">MVTYTQIKGYSIDSTIGRPPTTNHVRQISGAANSSSSVTNTKLHAPGPQNRYDGGEFGSAKHSEQNRNNHRFTYVVLYFNLTEVSREIYY</sequence>
<dbReference type="AlphaFoldDB" id="A0A1Z5R7H5"/>
<evidence type="ECO:0000313" key="2">
    <source>
        <dbReference type="EMBL" id="OQU79724.1"/>
    </source>
</evidence>
<gene>
    <name evidence="2" type="ORF">SORBI_3008G187450</name>
</gene>
<organism evidence="2 3">
    <name type="scientific">Sorghum bicolor</name>
    <name type="common">Sorghum</name>
    <name type="synonym">Sorghum vulgare</name>
    <dbReference type="NCBI Taxonomy" id="4558"/>
    <lineage>
        <taxon>Eukaryota</taxon>
        <taxon>Viridiplantae</taxon>
        <taxon>Streptophyta</taxon>
        <taxon>Embryophyta</taxon>
        <taxon>Tracheophyta</taxon>
        <taxon>Spermatophyta</taxon>
        <taxon>Magnoliopsida</taxon>
        <taxon>Liliopsida</taxon>
        <taxon>Poales</taxon>
        <taxon>Poaceae</taxon>
        <taxon>PACMAD clade</taxon>
        <taxon>Panicoideae</taxon>
        <taxon>Andropogonodae</taxon>
        <taxon>Andropogoneae</taxon>
        <taxon>Sorghinae</taxon>
        <taxon>Sorghum</taxon>
    </lineage>
</organism>
<evidence type="ECO:0000313" key="3">
    <source>
        <dbReference type="Proteomes" id="UP000000768"/>
    </source>
</evidence>
<name>A0A1Z5R7H5_SORBI</name>
<dbReference type="EMBL" id="CM000767">
    <property type="protein sequence ID" value="OQU79724.1"/>
    <property type="molecule type" value="Genomic_DNA"/>
</dbReference>
<dbReference type="InParanoid" id="A0A1Z5R7H5"/>
<dbReference type="Proteomes" id="UP000000768">
    <property type="component" value="Chromosome 8"/>
</dbReference>
<reference evidence="2 3" key="1">
    <citation type="journal article" date="2009" name="Nature">
        <title>The Sorghum bicolor genome and the diversification of grasses.</title>
        <authorList>
            <person name="Paterson A.H."/>
            <person name="Bowers J.E."/>
            <person name="Bruggmann R."/>
            <person name="Dubchak I."/>
            <person name="Grimwood J."/>
            <person name="Gundlach H."/>
            <person name="Haberer G."/>
            <person name="Hellsten U."/>
            <person name="Mitros T."/>
            <person name="Poliakov A."/>
            <person name="Schmutz J."/>
            <person name="Spannagl M."/>
            <person name="Tang H."/>
            <person name="Wang X."/>
            <person name="Wicker T."/>
            <person name="Bharti A.K."/>
            <person name="Chapman J."/>
            <person name="Feltus F.A."/>
            <person name="Gowik U."/>
            <person name="Grigoriev I.V."/>
            <person name="Lyons E."/>
            <person name="Maher C.A."/>
            <person name="Martis M."/>
            <person name="Narechania A."/>
            <person name="Otillar R.P."/>
            <person name="Penning B.W."/>
            <person name="Salamov A.A."/>
            <person name="Wang Y."/>
            <person name="Zhang L."/>
            <person name="Carpita N.C."/>
            <person name="Freeling M."/>
            <person name="Gingle A.R."/>
            <person name="Hash C.T."/>
            <person name="Keller B."/>
            <person name="Klein P."/>
            <person name="Kresovich S."/>
            <person name="McCann M.C."/>
            <person name="Ming R."/>
            <person name="Peterson D.G."/>
            <person name="Mehboob-ur-Rahman"/>
            <person name="Ware D."/>
            <person name="Westhoff P."/>
            <person name="Mayer K.F."/>
            <person name="Messing J."/>
            <person name="Rokhsar D.S."/>
        </authorList>
    </citation>
    <scope>NUCLEOTIDE SEQUENCE [LARGE SCALE GENOMIC DNA]</scope>
    <source>
        <strain evidence="3">cv. BTx623</strain>
    </source>
</reference>
<feature type="region of interest" description="Disordered" evidence="1">
    <location>
        <begin position="12"/>
        <end position="65"/>
    </location>
</feature>
<dbReference type="Gramene" id="OQU79724">
    <property type="protein sequence ID" value="OQU79724"/>
    <property type="gene ID" value="SORBI_3008G187450"/>
</dbReference>
<protein>
    <submittedName>
        <fullName evidence="2">Uncharacterized protein</fullName>
    </submittedName>
</protein>
<accession>A0A1Z5R7H5</accession>
<evidence type="ECO:0000256" key="1">
    <source>
        <dbReference type="SAM" id="MobiDB-lite"/>
    </source>
</evidence>